<gene>
    <name evidence="1" type="ORF">ABID46_001890</name>
    <name evidence="2" type="ORF">ABID46_002067</name>
    <name evidence="3" type="ORF">ABID46_002561</name>
</gene>
<proteinExistence type="predicted"/>
<evidence type="ECO:0000313" key="4">
    <source>
        <dbReference type="Proteomes" id="UP001549146"/>
    </source>
</evidence>
<evidence type="ECO:0000313" key="1">
    <source>
        <dbReference type="EMBL" id="MET3732301.1"/>
    </source>
</evidence>
<name>A0ABV2LVA6_9FLAO</name>
<dbReference type="EMBL" id="JBEPMO010000010">
    <property type="protein sequence ID" value="MET3732301.1"/>
    <property type="molecule type" value="Genomic_DNA"/>
</dbReference>
<protein>
    <submittedName>
        <fullName evidence="2">Uncharacterized protein</fullName>
    </submittedName>
</protein>
<organism evidence="2 4">
    <name type="scientific">Moheibacter stercoris</name>
    <dbReference type="NCBI Taxonomy" id="1628251"/>
    <lineage>
        <taxon>Bacteria</taxon>
        <taxon>Pseudomonadati</taxon>
        <taxon>Bacteroidota</taxon>
        <taxon>Flavobacteriia</taxon>
        <taxon>Flavobacteriales</taxon>
        <taxon>Weeksellaceae</taxon>
        <taxon>Moheibacter</taxon>
    </lineage>
</organism>
<reference evidence="2 4" key="1">
    <citation type="submission" date="2024-06" db="EMBL/GenBank/DDBJ databases">
        <title>Genomic Encyclopedia of Type Strains, Phase IV (KMG-IV): sequencing the most valuable type-strain genomes for metagenomic binning, comparative biology and taxonomic classification.</title>
        <authorList>
            <person name="Goeker M."/>
        </authorList>
    </citation>
    <scope>NUCLEOTIDE SEQUENCE [LARGE SCALE GENOMIC DNA]</scope>
    <source>
        <strain evidence="2 4">DSM 29388</strain>
    </source>
</reference>
<dbReference type="EMBL" id="JBEPMO010000013">
    <property type="protein sequence ID" value="MET3732478.1"/>
    <property type="molecule type" value="Genomic_DNA"/>
</dbReference>
<evidence type="ECO:0000313" key="3">
    <source>
        <dbReference type="EMBL" id="MET3732969.1"/>
    </source>
</evidence>
<sequence length="29" mass="3458">MNNLIANYERNLTEWFDVVNFGSIEKNII</sequence>
<dbReference type="EMBL" id="JBEPMO010000025">
    <property type="protein sequence ID" value="MET3732969.1"/>
    <property type="molecule type" value="Genomic_DNA"/>
</dbReference>
<evidence type="ECO:0000313" key="2">
    <source>
        <dbReference type="EMBL" id="MET3732478.1"/>
    </source>
</evidence>
<comment type="caution">
    <text evidence="2">The sequence shown here is derived from an EMBL/GenBank/DDBJ whole genome shotgun (WGS) entry which is preliminary data.</text>
</comment>
<keyword evidence="4" id="KW-1185">Reference proteome</keyword>
<dbReference type="Proteomes" id="UP001549146">
    <property type="component" value="Unassembled WGS sequence"/>
</dbReference>
<accession>A0ABV2LVA6</accession>